<feature type="region of interest" description="Disordered" evidence="4">
    <location>
        <begin position="563"/>
        <end position="582"/>
    </location>
</feature>
<dbReference type="InterPro" id="IPR051093">
    <property type="entry name" value="Neuroligin/BSAL"/>
</dbReference>
<keyword evidence="5" id="KW-1133">Transmembrane helix</keyword>
<dbReference type="PROSITE" id="PS00941">
    <property type="entry name" value="CARBOXYLESTERASE_B_2"/>
    <property type="match status" value="1"/>
</dbReference>
<dbReference type="Proteomes" id="UP000075880">
    <property type="component" value="Unassembled WGS sequence"/>
</dbReference>
<accession>A0AAG5DTE1</accession>
<dbReference type="InterPro" id="IPR029058">
    <property type="entry name" value="AB_hydrolase_fold"/>
</dbReference>
<reference evidence="7" key="1">
    <citation type="submission" date="2024-04" db="UniProtKB">
        <authorList>
            <consortium name="EnsemblMetazoa"/>
        </authorList>
    </citation>
    <scope>IDENTIFICATION</scope>
    <source>
        <strain evidence="7">EBRO</strain>
    </source>
</reference>
<name>A0AAG5DTE1_ANOAO</name>
<feature type="compositionally biased region" description="Low complexity" evidence="4">
    <location>
        <begin position="802"/>
        <end position="815"/>
    </location>
</feature>
<dbReference type="Pfam" id="PF00135">
    <property type="entry name" value="COesterase"/>
    <property type="match status" value="1"/>
</dbReference>
<dbReference type="InterPro" id="IPR002018">
    <property type="entry name" value="CarbesteraseB"/>
</dbReference>
<feature type="compositionally biased region" description="Basic residues" evidence="4">
    <location>
        <begin position="860"/>
        <end position="870"/>
    </location>
</feature>
<evidence type="ECO:0000256" key="5">
    <source>
        <dbReference type="SAM" id="Phobius"/>
    </source>
</evidence>
<proteinExistence type="inferred from homology"/>
<feature type="compositionally biased region" description="Low complexity" evidence="4">
    <location>
        <begin position="782"/>
        <end position="794"/>
    </location>
</feature>
<feature type="compositionally biased region" description="Low complexity" evidence="4">
    <location>
        <begin position="969"/>
        <end position="980"/>
    </location>
</feature>
<dbReference type="Gene3D" id="3.40.50.1820">
    <property type="entry name" value="alpha/beta hydrolase"/>
    <property type="match status" value="1"/>
</dbReference>
<evidence type="ECO:0000256" key="1">
    <source>
        <dbReference type="ARBA" id="ARBA00005964"/>
    </source>
</evidence>
<evidence type="ECO:0000256" key="3">
    <source>
        <dbReference type="ARBA" id="ARBA00023180"/>
    </source>
</evidence>
<keyword evidence="5" id="KW-0812">Transmembrane</keyword>
<feature type="compositionally biased region" description="Low complexity" evidence="4">
    <location>
        <begin position="880"/>
        <end position="892"/>
    </location>
</feature>
<dbReference type="PANTHER" id="PTHR43903">
    <property type="entry name" value="NEUROLIGIN"/>
    <property type="match status" value="1"/>
</dbReference>
<feature type="domain" description="Carboxylesterase type B" evidence="6">
    <location>
        <begin position="61"/>
        <end position="631"/>
    </location>
</feature>
<evidence type="ECO:0000256" key="4">
    <source>
        <dbReference type="SAM" id="MobiDB-lite"/>
    </source>
</evidence>
<evidence type="ECO:0000259" key="6">
    <source>
        <dbReference type="Pfam" id="PF00135"/>
    </source>
</evidence>
<keyword evidence="8" id="KW-1185">Reference proteome</keyword>
<dbReference type="InterPro" id="IPR019819">
    <property type="entry name" value="Carboxylesterase_B_CS"/>
</dbReference>
<organism evidence="7 8">
    <name type="scientific">Anopheles atroparvus</name>
    <name type="common">European mosquito</name>
    <dbReference type="NCBI Taxonomy" id="41427"/>
    <lineage>
        <taxon>Eukaryota</taxon>
        <taxon>Metazoa</taxon>
        <taxon>Ecdysozoa</taxon>
        <taxon>Arthropoda</taxon>
        <taxon>Hexapoda</taxon>
        <taxon>Insecta</taxon>
        <taxon>Pterygota</taxon>
        <taxon>Neoptera</taxon>
        <taxon>Endopterygota</taxon>
        <taxon>Diptera</taxon>
        <taxon>Nematocera</taxon>
        <taxon>Culicoidea</taxon>
        <taxon>Culicidae</taxon>
        <taxon>Anophelinae</taxon>
        <taxon>Anopheles</taxon>
    </lineage>
</organism>
<evidence type="ECO:0000256" key="2">
    <source>
        <dbReference type="ARBA" id="ARBA00022729"/>
    </source>
</evidence>
<dbReference type="FunFam" id="3.40.50.1820:FF:000138">
    <property type="entry name" value="Neuroligin-1-like Protein"/>
    <property type="match status" value="1"/>
</dbReference>
<sequence length="1068" mass="115750">MQAHDGPKRSYRHTQRHRSPPEVNNCGTFGARLGSATVWLGLLCCLSVAVVPVRAGPRYSSRIVETKSGAIRGVILELNSKHLEPVEVFKAVPYATPPIGSLRFEPPKKLPPWTGTKLADTFGSVCPQSFPDISNRTAALLSMPKGRYQHLKRLLPLLANQSEDCLTLNIYVPGSGSRGLEAPYSIFFYVHGEAYDWGSGNPYDGSVLASSGHVIVVTVNFRLGILGFLKTRASLSPGSGGNLGLMDIILALRWVRENIGSFGGDPKRITIVGHDTGAALANLVLISKATKGLAQRAILLSGSALSPWALIPDPDAVRLEVSQQMACHLVPGRNGRKPTTDDITECLRDKPIEALMGVRLTSVRFMPSWGPFLPLEDSLDPEFAMEHSGEGFITSELMLGATTTESYNDFSASDIQYGLEEDQRNRLLRTYIRNAYTFHLNEIFSAVRNEYTDWDKPIQHPINIRDSTMEALSDGHTVAPIVKVAYLHARRGAKTYLFHFAYQSKESEYPQRLGSVRGEDLPYIFGLPLVQGGPVFPQNYSRQDMGVNEAVLNFVTNFCKTGDPNEAGQQQAGAGAGQAPPLHPDYGTAKERTRFRQITWETYETTTQQYLSISTKPKMRTHYRGHKMALWLNLIPQLHRPGDPEVSMRHHHFREREPHYYAGSVRAESFSRPKSLYQNGLINDAQESRQESFGTECTPDPTMGEVLQEAGGGGGLSGDATGNVLTEEEEEELLEKLANRHYYSYTAALGVTVGVGCLLLLLNMLIFAGIYYQRDRTKRKSQASQSSSAGTGMTALGGSGATSGTSTSLSGSNGTPDESEIPLTTIPSPSPVKAKRSIEPPPSYATLPKRSGSSNTGVHNQHHHLHHHHQYGAAETNLGAPSATTTATATSPHTRSGSSTLGRSATGSFCDSSSRSRQQQQFSQQQQSTSPHSSGAGYTAVTITPASATEGHHLTLPRAGKAPLPPIRSSTASTGTSSCSTAPLTSILVNSTSNHQHQHHYQGQGQDKVITVDLVNSTSAATGSPAASVAGHHQHHHHLHHHAHGTPSAPAGNTATLKKRVQIQEVTV</sequence>
<dbReference type="EnsemblMetazoa" id="ENSAATROPT016002">
    <property type="protein sequence ID" value="ENSAATROPP014054"/>
    <property type="gene ID" value="ENSAATROPG013092"/>
</dbReference>
<comment type="similarity">
    <text evidence="1">Belongs to the type-B carboxylesterase/lipase family.</text>
</comment>
<feature type="region of interest" description="Disordered" evidence="4">
    <location>
        <begin position="1"/>
        <end position="22"/>
    </location>
</feature>
<feature type="compositionally biased region" description="Basic residues" evidence="4">
    <location>
        <begin position="9"/>
        <end position="18"/>
    </location>
</feature>
<feature type="region of interest" description="Disordered" evidence="4">
    <location>
        <begin position="1021"/>
        <end position="1053"/>
    </location>
</feature>
<keyword evidence="5" id="KW-0472">Membrane</keyword>
<feature type="region of interest" description="Disordered" evidence="4">
    <location>
        <begin position="956"/>
        <end position="980"/>
    </location>
</feature>
<feature type="compositionally biased region" description="Low complexity" evidence="4">
    <location>
        <begin position="912"/>
        <end position="934"/>
    </location>
</feature>
<feature type="transmembrane region" description="Helical" evidence="5">
    <location>
        <begin position="742"/>
        <end position="772"/>
    </location>
</feature>
<dbReference type="SUPFAM" id="SSF53474">
    <property type="entry name" value="alpha/beta-Hydrolases"/>
    <property type="match status" value="1"/>
</dbReference>
<evidence type="ECO:0000313" key="7">
    <source>
        <dbReference type="EnsemblMetazoa" id="ENSAATROPP014054"/>
    </source>
</evidence>
<keyword evidence="3" id="KW-0325">Glycoprotein</keyword>
<keyword evidence="2" id="KW-0732">Signal</keyword>
<evidence type="ECO:0000313" key="8">
    <source>
        <dbReference type="Proteomes" id="UP000075880"/>
    </source>
</evidence>
<feature type="compositionally biased region" description="Polar residues" evidence="4">
    <location>
        <begin position="893"/>
        <end position="911"/>
    </location>
</feature>
<feature type="compositionally biased region" description="Low complexity" evidence="4">
    <location>
        <begin position="567"/>
        <end position="579"/>
    </location>
</feature>
<dbReference type="AlphaFoldDB" id="A0AAG5DTE1"/>
<feature type="compositionally biased region" description="Basic residues" evidence="4">
    <location>
        <begin position="1032"/>
        <end position="1044"/>
    </location>
</feature>
<feature type="compositionally biased region" description="Low complexity" evidence="4">
    <location>
        <begin position="1021"/>
        <end position="1031"/>
    </location>
</feature>
<protein>
    <recommendedName>
        <fullName evidence="6">Carboxylesterase type B domain-containing protein</fullName>
    </recommendedName>
</protein>
<feature type="region of interest" description="Disordered" evidence="4">
    <location>
        <begin position="685"/>
        <end position="721"/>
    </location>
</feature>
<feature type="region of interest" description="Disordered" evidence="4">
    <location>
        <begin position="777"/>
        <end position="938"/>
    </location>
</feature>